<feature type="binding site" description="in other chain" evidence="5">
    <location>
        <position position="195"/>
    </location>
    <ligand>
        <name>substrate</name>
        <note>ligand shared between two neighboring subunits</note>
    </ligand>
</feature>
<proteinExistence type="inferred from homology"/>
<feature type="binding site" evidence="5">
    <location>
        <position position="307"/>
    </location>
    <ligand>
        <name>substrate</name>
        <note>ligand shared between two neighboring subunits</note>
    </ligand>
</feature>
<feature type="binding site" description="in other chain" evidence="5">
    <location>
        <position position="116"/>
    </location>
    <ligand>
        <name>substrate</name>
        <note>ligand shared between two neighboring subunits</note>
    </ligand>
</feature>
<feature type="binding site" description="in other chain" evidence="5">
    <location>
        <begin position="104"/>
        <end position="108"/>
    </location>
    <ligand>
        <name>substrate</name>
        <note>ligand shared between two neighboring subunits</note>
    </ligand>
</feature>
<dbReference type="Proteomes" id="UP000319514">
    <property type="component" value="Unassembled WGS sequence"/>
</dbReference>
<evidence type="ECO:0000256" key="1">
    <source>
        <dbReference type="ARBA" id="ARBA00000177"/>
    </source>
</evidence>
<comment type="pathway">
    <text evidence="5">Quinol/quinone metabolism; menaquinone biosynthesis.</text>
</comment>
<protein>
    <recommendedName>
        <fullName evidence="4 5">1,4-dihydroxy-2-naphthoyl-CoA synthase</fullName>
        <shortName evidence="5">DHNA-CoA synthase</shortName>
        <ecNumber evidence="4 5">4.1.3.36</ecNumber>
    </recommendedName>
</protein>
<dbReference type="GO" id="GO:0009234">
    <property type="term" value="P:menaquinone biosynthetic process"/>
    <property type="evidence" value="ECO:0007669"/>
    <property type="project" value="UniProtKB-UniRule"/>
</dbReference>
<reference evidence="6 7" key="1">
    <citation type="submission" date="2019-06" db="EMBL/GenBank/DDBJ databases">
        <title>Sequencing the genomes of 1000 actinobacteria strains.</title>
        <authorList>
            <person name="Klenk H.-P."/>
        </authorList>
    </citation>
    <scope>NUCLEOTIDE SEQUENCE [LARGE SCALE GENOMIC DNA]</scope>
    <source>
        <strain evidence="6 7">DSM 18082</strain>
    </source>
</reference>
<comment type="similarity">
    <text evidence="5">Belongs to the enoyl-CoA hydratase/isomerase family. MenB subfamily.</text>
</comment>
<feature type="binding site" description="in other chain" evidence="5">
    <location>
        <position position="189"/>
    </location>
    <ligand>
        <name>substrate</name>
        <note>ligand shared between two neighboring subunits</note>
    </ligand>
</feature>
<dbReference type="EC" id="4.1.3.36" evidence="4 5"/>
<name>A0A542ZN43_9MICO</name>
<evidence type="ECO:0000256" key="3">
    <source>
        <dbReference type="ARBA" id="ARBA00054238"/>
    </source>
</evidence>
<feature type="site" description="Important for catalysis" evidence="5">
    <location>
        <position position="190"/>
    </location>
</feature>
<evidence type="ECO:0000313" key="7">
    <source>
        <dbReference type="Proteomes" id="UP000319514"/>
    </source>
</evidence>
<evidence type="ECO:0000256" key="2">
    <source>
        <dbReference type="ARBA" id="ARBA00023239"/>
    </source>
</evidence>
<keyword evidence="2 5" id="KW-0456">Lyase</keyword>
<accession>A0A542ZN43</accession>
<dbReference type="GO" id="GO:0008935">
    <property type="term" value="F:1,4-dihydroxy-2-naphthoyl-CoA synthase activity"/>
    <property type="evidence" value="ECO:0007669"/>
    <property type="project" value="UniProtKB-UniRule"/>
</dbReference>
<evidence type="ECO:0000256" key="5">
    <source>
        <dbReference type="HAMAP-Rule" id="MF_01934"/>
    </source>
</evidence>
<comment type="pathway">
    <text evidence="5">Quinol/quinone metabolism; 1,4-dihydroxy-2-naphthoate biosynthesis; 1,4-dihydroxy-2-naphthoate from chorismate: step 6/7.</text>
</comment>
<comment type="caution">
    <text evidence="5">Lacks conserved residue(s) required for the propagation of feature annotation.</text>
</comment>
<comment type="catalytic activity">
    <reaction evidence="1 5">
        <text>2-succinylbenzoyl-CoA + H(+) = 1,4-dihydroxy-2-naphthoyl-CoA + H2O</text>
        <dbReference type="Rhea" id="RHEA:26562"/>
        <dbReference type="ChEBI" id="CHEBI:15377"/>
        <dbReference type="ChEBI" id="CHEBI:15378"/>
        <dbReference type="ChEBI" id="CHEBI:57364"/>
        <dbReference type="ChEBI" id="CHEBI:58897"/>
        <dbReference type="EC" id="4.1.3.36"/>
    </reaction>
</comment>
<evidence type="ECO:0000256" key="4">
    <source>
        <dbReference type="ARBA" id="ARBA00066833"/>
    </source>
</evidence>
<dbReference type="Pfam" id="PF00378">
    <property type="entry name" value="ECH_1"/>
    <property type="match status" value="1"/>
</dbReference>
<comment type="function">
    <text evidence="3 5">Converts o-succinylbenzoyl-CoA (OSB-CoA) to 1,4-dihydroxy-2-naphthoyl-CoA (DHNA-CoA).</text>
</comment>
<dbReference type="UniPathway" id="UPA00079"/>
<feature type="binding site" evidence="5">
    <location>
        <position position="292"/>
    </location>
    <ligand>
        <name>substrate</name>
        <note>ligand shared between two neighboring subunits</note>
    </ligand>
</feature>
<dbReference type="FunFam" id="1.10.12.10:FF:000003">
    <property type="entry name" value="1,4-dihydroxy-2-naphthoyl-CoA synthase"/>
    <property type="match status" value="1"/>
</dbReference>
<feature type="binding site" description="in other chain" evidence="5">
    <location>
        <position position="59"/>
    </location>
    <ligand>
        <name>substrate</name>
        <note>ligand shared between two neighboring subunits</note>
    </ligand>
</feature>
<dbReference type="SUPFAM" id="SSF52096">
    <property type="entry name" value="ClpP/crotonase"/>
    <property type="match status" value="1"/>
</dbReference>
<dbReference type="NCBIfam" id="TIGR01929">
    <property type="entry name" value="menB"/>
    <property type="match status" value="1"/>
</dbReference>
<feature type="binding site" description="in other chain" evidence="5">
    <location>
        <begin position="162"/>
        <end position="166"/>
    </location>
    <ligand>
        <name>substrate</name>
        <note>ligand shared between two neighboring subunits</note>
    </ligand>
</feature>
<feature type="site" description="Important for catalysis" evidence="5">
    <location>
        <position position="292"/>
    </location>
</feature>
<dbReference type="EMBL" id="VFOQ01000001">
    <property type="protein sequence ID" value="TQL61717.1"/>
    <property type="molecule type" value="Genomic_DNA"/>
</dbReference>
<dbReference type="NCBIfam" id="NF006186">
    <property type="entry name" value="PRK08321.1"/>
    <property type="match status" value="1"/>
</dbReference>
<dbReference type="RefSeq" id="WP_246092217.1">
    <property type="nucleotide sequence ID" value="NZ_BAAAKX010000012.1"/>
</dbReference>
<gene>
    <name evidence="5" type="primary">menB</name>
    <name evidence="6" type="ORF">FB474_3136</name>
</gene>
<dbReference type="AlphaFoldDB" id="A0A542ZN43"/>
<dbReference type="FunFam" id="3.90.226.10:FF:000003">
    <property type="entry name" value="1,4-dihydroxy-2-naphthoyl-CoA synthase"/>
    <property type="match status" value="1"/>
</dbReference>
<dbReference type="Gene3D" id="1.10.12.10">
    <property type="entry name" value="Lyase 2-enoyl-coa Hydratase, Chain A, domain 2"/>
    <property type="match status" value="1"/>
</dbReference>
<comment type="caution">
    <text evidence="6">The sequence shown here is derived from an EMBL/GenBank/DDBJ whole genome shotgun (WGS) entry which is preliminary data.</text>
</comment>
<dbReference type="InterPro" id="IPR014748">
    <property type="entry name" value="Enoyl-CoA_hydra_C"/>
</dbReference>
<dbReference type="Gene3D" id="3.90.226.10">
    <property type="entry name" value="2-enoyl-CoA Hydratase, Chain A, domain 1"/>
    <property type="match status" value="1"/>
</dbReference>
<evidence type="ECO:0000313" key="6">
    <source>
        <dbReference type="EMBL" id="TQL61717.1"/>
    </source>
</evidence>
<keyword evidence="7" id="KW-1185">Reference proteome</keyword>
<feature type="site" description="Important for catalysis" evidence="5">
    <location>
        <position position="116"/>
    </location>
</feature>
<dbReference type="PANTHER" id="PTHR43113">
    <property type="entry name" value="NUCLEOSIDE-DIPHOSPHATE-SUGAR EPIMERASE"/>
    <property type="match status" value="1"/>
</dbReference>
<sequence>MTDQQSSQDRTGAVSEIFDPSAWEVVEGFDFTDITYHRAVVDGPARGTVRIAFNRPEVRNAFRPHTVDELYRALDHARMTPDVGAVLITGNGPSTRDGGWAFCSGGDQRIRGRSGYQYADGETADTVDQARVRAAGGRLHILEVQRLIRTMPKVVIAVVNGWAAGGGHSLHVVCDLTIASREHARFKQTDADVGSFDGGYGSAYLAKMVGQKFAREIFFLGRTYSAEDMHRMGAVNIVADHADLEREALQVAAEINGKSPQAQRMLKFAFNLTDDGLMGQQVFAGEATRLAYMTDEAVEGRDSFLEKRDPDWSPFPWYF</sequence>
<organism evidence="6 7">
    <name type="scientific">Oryzihumus leptocrescens</name>
    <dbReference type="NCBI Taxonomy" id="297536"/>
    <lineage>
        <taxon>Bacteria</taxon>
        <taxon>Bacillati</taxon>
        <taxon>Actinomycetota</taxon>
        <taxon>Actinomycetes</taxon>
        <taxon>Micrococcales</taxon>
        <taxon>Intrasporangiaceae</taxon>
        <taxon>Oryzihumus</taxon>
    </lineage>
</organism>
<dbReference type="InterPro" id="IPR010198">
    <property type="entry name" value="DHNA-CoA_synthase_MenB"/>
</dbReference>
<dbReference type="PANTHER" id="PTHR43113:SF1">
    <property type="entry name" value="1,4-DIHYDROXY-2-NAPHTHOYL-COA SYNTHASE, PEROXISOMAL"/>
    <property type="match status" value="1"/>
</dbReference>
<dbReference type="InterPro" id="IPR001753">
    <property type="entry name" value="Enoyl-CoA_hydra/iso"/>
</dbReference>
<dbReference type="HAMAP" id="MF_01934">
    <property type="entry name" value="MenB"/>
    <property type="match status" value="1"/>
</dbReference>
<dbReference type="InterPro" id="IPR029045">
    <property type="entry name" value="ClpP/crotonase-like_dom_sf"/>
</dbReference>
<keyword evidence="5" id="KW-0474">Menaquinone biosynthesis</keyword>
<dbReference type="InterPro" id="IPR018376">
    <property type="entry name" value="Enoyl-CoA_hyd/isom_CS"/>
</dbReference>
<dbReference type="UniPathway" id="UPA01057">
    <property type="reaction ID" value="UER00167"/>
</dbReference>
<dbReference type="CDD" id="cd06558">
    <property type="entry name" value="crotonase-like"/>
    <property type="match status" value="1"/>
</dbReference>
<dbReference type="PROSITE" id="PS00166">
    <property type="entry name" value="ENOYL_COA_HYDRATASE"/>
    <property type="match status" value="1"/>
</dbReference>